<dbReference type="CDD" id="cd13970">
    <property type="entry name" value="ABC1_ADCK3"/>
    <property type="match status" value="1"/>
</dbReference>
<dbReference type="EMBL" id="ARYM01000002">
    <property type="protein sequence ID" value="KDA00243.1"/>
    <property type="molecule type" value="Genomic_DNA"/>
</dbReference>
<evidence type="ECO:0000259" key="5">
    <source>
        <dbReference type="Pfam" id="PF03109"/>
    </source>
</evidence>
<keyword evidence="2" id="KW-0808">Transferase</keyword>
<evidence type="ECO:0000256" key="2">
    <source>
        <dbReference type="ARBA" id="ARBA00022679"/>
    </source>
</evidence>
<dbReference type="InterPro" id="IPR034646">
    <property type="entry name" value="ADCK3_dom"/>
</dbReference>
<evidence type="ECO:0000256" key="4">
    <source>
        <dbReference type="ARBA" id="ARBA00022840"/>
    </source>
</evidence>
<dbReference type="GO" id="GO:0005524">
    <property type="term" value="F:ATP binding"/>
    <property type="evidence" value="ECO:0007669"/>
    <property type="project" value="UniProtKB-KW"/>
</dbReference>
<dbReference type="AlphaFoldDB" id="A0A062VIC0"/>
<evidence type="ECO:0000313" key="6">
    <source>
        <dbReference type="EMBL" id="KDA00243.1"/>
    </source>
</evidence>
<proteinExistence type="inferred from homology"/>
<name>A0A062VIC0_9PROT</name>
<dbReference type="GO" id="GO:0006744">
    <property type="term" value="P:ubiquinone biosynthetic process"/>
    <property type="evidence" value="ECO:0007669"/>
    <property type="project" value="TreeGrafter"/>
</dbReference>
<comment type="similarity">
    <text evidence="1">Belongs to the protein kinase superfamily. ADCK protein kinase family.</text>
</comment>
<dbReference type="PANTHER" id="PTHR43851">
    <property type="match status" value="1"/>
</dbReference>
<evidence type="ECO:0000256" key="3">
    <source>
        <dbReference type="ARBA" id="ARBA00022741"/>
    </source>
</evidence>
<evidence type="ECO:0000313" key="7">
    <source>
        <dbReference type="Proteomes" id="UP000027100"/>
    </source>
</evidence>
<keyword evidence="7" id="KW-1185">Reference proteome</keyword>
<dbReference type="InterPro" id="IPR051409">
    <property type="entry name" value="Atypical_kinase_ADCK"/>
</dbReference>
<dbReference type="InterPro" id="IPR004147">
    <property type="entry name" value="ABC1_dom"/>
</dbReference>
<sequence length="496" mass="54693">MVQGGASVIVAIWRRRIRLHEQFVTPVTCRLSIPGQGFYILGMSPPPSDTSDPERNRLSGRIARTAKVGANLSGAGLTFAAQSLFGGDKGDERVARAMAAALGKSKGPLMKVAQMVSTVPDLLPPEYAAEFAKLQAEAPAMGWPFVKRRMRAELGADWEGKFAAFGKEASHAASLGQVHEATLHDGRRAACKLQYPDMASAVESDIGQLRTLLGLFKRMDGSIDADEMVEEITDRLREELDYAREAKHMALYRDMLADKAFITCPKPVTELSTARLITMTWLEGERLDAFQTAPQEVRNQIAEMLFWTWWAPMNSYAVIHGDPHLGNYQVTGGGEGINLLDFGCVRIFPPAFVAGVVDLYRAMLHDDFDAAYAAYEAWGFQNLSRELVEVLNVWARFIYGPIIDDRVRTVADGVSAGEYGRKEAFRVRQLLKEKGPVKIPREFVFMDRAAIGLGAAYLRLGAELNFHQLFEESLEGFSVETVAARQAEALGRAGLA</sequence>
<gene>
    <name evidence="6" type="ORF">HPO_02477</name>
</gene>
<keyword evidence="3" id="KW-0547">Nucleotide-binding</keyword>
<keyword evidence="4" id="KW-0067">ATP-binding</keyword>
<feature type="domain" description="ABC1 atypical kinase-like" evidence="5">
    <location>
        <begin position="133"/>
        <end position="371"/>
    </location>
</feature>
<dbReference type="PATRIC" id="fig|1280954.3.peg.507"/>
<dbReference type="Proteomes" id="UP000027100">
    <property type="component" value="Unassembled WGS sequence"/>
</dbReference>
<dbReference type="GO" id="GO:0016740">
    <property type="term" value="F:transferase activity"/>
    <property type="evidence" value="ECO:0007669"/>
    <property type="project" value="UniProtKB-KW"/>
</dbReference>
<dbReference type="Pfam" id="PF03109">
    <property type="entry name" value="ABC1"/>
    <property type="match status" value="1"/>
</dbReference>
<comment type="caution">
    <text evidence="6">The sequence shown here is derived from an EMBL/GenBank/DDBJ whole genome shotgun (WGS) entry which is preliminary data.</text>
</comment>
<dbReference type="SUPFAM" id="SSF56112">
    <property type="entry name" value="Protein kinase-like (PK-like)"/>
    <property type="match status" value="1"/>
</dbReference>
<organism evidence="6 7">
    <name type="scientific">Hyphomonas polymorpha PS728</name>
    <dbReference type="NCBI Taxonomy" id="1280954"/>
    <lineage>
        <taxon>Bacteria</taxon>
        <taxon>Pseudomonadati</taxon>
        <taxon>Pseudomonadota</taxon>
        <taxon>Alphaproteobacteria</taxon>
        <taxon>Hyphomonadales</taxon>
        <taxon>Hyphomonadaceae</taxon>
        <taxon>Hyphomonas</taxon>
    </lineage>
</organism>
<dbReference type="STRING" id="1280954.HPO_02477"/>
<dbReference type="PANTHER" id="PTHR43851:SF3">
    <property type="entry name" value="COENZYME Q8"/>
    <property type="match status" value="1"/>
</dbReference>
<protein>
    <submittedName>
        <fullName evidence="6">ABC1 family protein</fullName>
    </submittedName>
</protein>
<reference evidence="6 7" key="1">
    <citation type="journal article" date="2014" name="Antonie Van Leeuwenhoek">
        <title>Hyphomonas beringensis sp. nov. and Hyphomonas chukchiensis sp. nov., isolated from surface seawater of the Bering Sea and Chukchi Sea.</title>
        <authorList>
            <person name="Li C."/>
            <person name="Lai Q."/>
            <person name="Li G."/>
            <person name="Dong C."/>
            <person name="Wang J."/>
            <person name="Liao Y."/>
            <person name="Shao Z."/>
        </authorList>
    </citation>
    <scope>NUCLEOTIDE SEQUENCE [LARGE SCALE GENOMIC DNA]</scope>
    <source>
        <strain evidence="6 7">PS728</strain>
    </source>
</reference>
<evidence type="ECO:0000256" key="1">
    <source>
        <dbReference type="ARBA" id="ARBA00009670"/>
    </source>
</evidence>
<dbReference type="eggNOG" id="COG0661">
    <property type="taxonomic scope" value="Bacteria"/>
</dbReference>
<dbReference type="InterPro" id="IPR011009">
    <property type="entry name" value="Kinase-like_dom_sf"/>
</dbReference>
<accession>A0A062VIC0</accession>